<accession>A0A1X9YN05</accession>
<gene>
    <name evidence="1" type="ORF">CA264_01535</name>
</gene>
<dbReference type="KEGG" id="pact:CA264_01535"/>
<protein>
    <submittedName>
        <fullName evidence="1">Uncharacterized protein</fullName>
    </submittedName>
</protein>
<evidence type="ECO:0000313" key="2">
    <source>
        <dbReference type="Proteomes" id="UP000266292"/>
    </source>
</evidence>
<dbReference type="EMBL" id="CP021235">
    <property type="protein sequence ID" value="ARS34224.1"/>
    <property type="molecule type" value="Genomic_DNA"/>
</dbReference>
<name>A0A1X9YN05_9BACT</name>
<organism evidence="1 2">
    <name type="scientific">Pontibacter actiniarum</name>
    <dbReference type="NCBI Taxonomy" id="323450"/>
    <lineage>
        <taxon>Bacteria</taxon>
        <taxon>Pseudomonadati</taxon>
        <taxon>Bacteroidota</taxon>
        <taxon>Cytophagia</taxon>
        <taxon>Cytophagales</taxon>
        <taxon>Hymenobacteraceae</taxon>
        <taxon>Pontibacter</taxon>
    </lineage>
</organism>
<proteinExistence type="predicted"/>
<dbReference type="Proteomes" id="UP000266292">
    <property type="component" value="Chromosome"/>
</dbReference>
<keyword evidence="2" id="KW-1185">Reference proteome</keyword>
<reference evidence="2" key="1">
    <citation type="submission" date="2017-05" db="EMBL/GenBank/DDBJ databases">
        <authorList>
            <person name="Ray J."/>
            <person name="Price M."/>
            <person name="Deutschbauer A."/>
        </authorList>
    </citation>
    <scope>NUCLEOTIDE SEQUENCE [LARGE SCALE GENOMIC DNA]</scope>
    <source>
        <strain evidence="2">DSM 19842</strain>
    </source>
</reference>
<sequence>MERSCPRGLVLGVGALDKGIALLSLPALVPRAASLALVTGNSRGAQPKDWDQFDSKGFLF</sequence>
<evidence type="ECO:0000313" key="1">
    <source>
        <dbReference type="EMBL" id="ARS34224.1"/>
    </source>
</evidence>
<dbReference type="AlphaFoldDB" id="A0A1X9YN05"/>